<gene>
    <name evidence="2" type="ORF">LITE_LOCUS27942</name>
</gene>
<dbReference type="InterPro" id="IPR019557">
    <property type="entry name" value="AminoTfrase-like_pln_mobile"/>
</dbReference>
<keyword evidence="3" id="KW-1185">Reference proteome</keyword>
<feature type="domain" description="Aminotransferase-like plant mobile" evidence="1">
    <location>
        <begin position="2"/>
        <end position="141"/>
    </location>
</feature>
<evidence type="ECO:0000313" key="2">
    <source>
        <dbReference type="EMBL" id="CAI0444075.1"/>
    </source>
</evidence>
<dbReference type="PANTHER" id="PTHR46033">
    <property type="entry name" value="PROTEIN MAIN-LIKE 2"/>
    <property type="match status" value="1"/>
</dbReference>
<protein>
    <recommendedName>
        <fullName evidence="1">Aminotransferase-like plant mobile domain-containing protein</fullName>
    </recommendedName>
</protein>
<dbReference type="PANTHER" id="PTHR46033:SF8">
    <property type="entry name" value="PROTEIN MAINTENANCE OF MERISTEMS-LIKE"/>
    <property type="match status" value="1"/>
</dbReference>
<feature type="non-terminal residue" evidence="2">
    <location>
        <position position="1"/>
    </location>
</feature>
<accession>A0AAV0ME58</accession>
<dbReference type="AlphaFoldDB" id="A0AAV0ME58"/>
<dbReference type="InterPro" id="IPR044824">
    <property type="entry name" value="MAIN-like"/>
</dbReference>
<evidence type="ECO:0000313" key="3">
    <source>
        <dbReference type="Proteomes" id="UP001154282"/>
    </source>
</evidence>
<dbReference type="Proteomes" id="UP001154282">
    <property type="component" value="Unassembled WGS sequence"/>
</dbReference>
<dbReference type="Pfam" id="PF10536">
    <property type="entry name" value="PMD"/>
    <property type="match status" value="1"/>
</dbReference>
<comment type="caution">
    <text evidence="2">The sequence shown here is derived from an EMBL/GenBank/DDBJ whole genome shotgun (WGS) entry which is preliminary data.</text>
</comment>
<reference evidence="2" key="1">
    <citation type="submission" date="2022-08" db="EMBL/GenBank/DDBJ databases">
        <authorList>
            <person name="Gutierrez-Valencia J."/>
        </authorList>
    </citation>
    <scope>NUCLEOTIDE SEQUENCE</scope>
</reference>
<sequence length="151" mass="17284">TEVQSYLLLLLGSTLFVDKSRDRVRSVVNLFLDELEEVDQYSWASATLTWLYRYLGQASQAGVAGCLTLLQCWIYEYFSSFRPSHFEPPVVGPEKAWASRWIGQPAPGSVADLSVRLAFYHRALDSLTPSDVFWTPFHQRPHQAVRHSLYT</sequence>
<name>A0AAV0ME58_9ROSI</name>
<dbReference type="GO" id="GO:0010073">
    <property type="term" value="P:meristem maintenance"/>
    <property type="evidence" value="ECO:0007669"/>
    <property type="project" value="InterPro"/>
</dbReference>
<evidence type="ECO:0000259" key="1">
    <source>
        <dbReference type="Pfam" id="PF10536"/>
    </source>
</evidence>
<dbReference type="EMBL" id="CAMGYJ010000007">
    <property type="protein sequence ID" value="CAI0444075.1"/>
    <property type="molecule type" value="Genomic_DNA"/>
</dbReference>
<organism evidence="2 3">
    <name type="scientific">Linum tenue</name>
    <dbReference type="NCBI Taxonomy" id="586396"/>
    <lineage>
        <taxon>Eukaryota</taxon>
        <taxon>Viridiplantae</taxon>
        <taxon>Streptophyta</taxon>
        <taxon>Embryophyta</taxon>
        <taxon>Tracheophyta</taxon>
        <taxon>Spermatophyta</taxon>
        <taxon>Magnoliopsida</taxon>
        <taxon>eudicotyledons</taxon>
        <taxon>Gunneridae</taxon>
        <taxon>Pentapetalae</taxon>
        <taxon>rosids</taxon>
        <taxon>fabids</taxon>
        <taxon>Malpighiales</taxon>
        <taxon>Linaceae</taxon>
        <taxon>Linum</taxon>
    </lineage>
</organism>
<proteinExistence type="predicted"/>